<keyword evidence="3" id="KW-1185">Reference proteome</keyword>
<evidence type="ECO:0000313" key="2">
    <source>
        <dbReference type="EMBL" id="MBB3947416.1"/>
    </source>
</evidence>
<proteinExistence type="predicted"/>
<feature type="region of interest" description="Disordered" evidence="1">
    <location>
        <begin position="62"/>
        <end position="83"/>
    </location>
</feature>
<reference evidence="2 3" key="1">
    <citation type="submission" date="2020-08" db="EMBL/GenBank/DDBJ databases">
        <title>Genomic Encyclopedia of Type Strains, Phase IV (KMG-IV): sequencing the most valuable type-strain genomes for metagenomic binning, comparative biology and taxonomic classification.</title>
        <authorList>
            <person name="Goeker M."/>
        </authorList>
    </citation>
    <scope>NUCLEOTIDE SEQUENCE [LARGE SCALE GENOMIC DNA]</scope>
    <source>
        <strain evidence="2 3">DSM 26438</strain>
    </source>
</reference>
<protein>
    <submittedName>
        <fullName evidence="2">Uncharacterized protein</fullName>
    </submittedName>
</protein>
<sequence>MMGTLPRTLVKWETVFGYYGTVTVSGSLTHEKISAPCETKTARQVGPPTITNNLSIYQAPDKWVSGEPKQSTSSNTQHEYREF</sequence>
<feature type="compositionally biased region" description="Polar residues" evidence="1">
    <location>
        <begin position="68"/>
        <end position="77"/>
    </location>
</feature>
<accession>A0A7W6CHX4</accession>
<evidence type="ECO:0000256" key="1">
    <source>
        <dbReference type="SAM" id="MobiDB-lite"/>
    </source>
</evidence>
<comment type="caution">
    <text evidence="2">The sequence shown here is derived from an EMBL/GenBank/DDBJ whole genome shotgun (WGS) entry which is preliminary data.</text>
</comment>
<dbReference type="Proteomes" id="UP000565286">
    <property type="component" value="Unassembled WGS sequence"/>
</dbReference>
<evidence type="ECO:0000313" key="3">
    <source>
        <dbReference type="Proteomes" id="UP000565286"/>
    </source>
</evidence>
<name>A0A7W6CHX4_9HYPH</name>
<gene>
    <name evidence="2" type="ORF">GGQ73_003383</name>
</gene>
<dbReference type="AlphaFoldDB" id="A0A7W6CHX4"/>
<dbReference type="EMBL" id="JACIDV010000010">
    <property type="protein sequence ID" value="MBB3947416.1"/>
    <property type="molecule type" value="Genomic_DNA"/>
</dbReference>
<organism evidence="2 3">
    <name type="scientific">Rhizobium skierniewicense</name>
    <dbReference type="NCBI Taxonomy" id="984260"/>
    <lineage>
        <taxon>Bacteria</taxon>
        <taxon>Pseudomonadati</taxon>
        <taxon>Pseudomonadota</taxon>
        <taxon>Alphaproteobacteria</taxon>
        <taxon>Hyphomicrobiales</taxon>
        <taxon>Rhizobiaceae</taxon>
        <taxon>Rhizobium/Agrobacterium group</taxon>
        <taxon>Rhizobium</taxon>
    </lineage>
</organism>